<comment type="caution">
    <text evidence="1">The sequence shown here is derived from an EMBL/GenBank/DDBJ whole genome shotgun (WGS) entry which is preliminary data.</text>
</comment>
<sequence length="113" mass="13015">MAKKKKRTVKENKPRCKSCGIYLVPIERRPTLCTEPYMEGECSLYKSVLDTFSTKQAIRFSKDVWGIVVSEDTIRRWCTQYGVGYQIPAGAWGRYRIDPFKLRGLLSGKEEGD</sequence>
<protein>
    <submittedName>
        <fullName evidence="1">Uncharacterized protein</fullName>
    </submittedName>
</protein>
<dbReference type="AlphaFoldDB" id="A0A0F9NFC9"/>
<dbReference type="EMBL" id="LAZR01003444">
    <property type="protein sequence ID" value="KKN18255.1"/>
    <property type="molecule type" value="Genomic_DNA"/>
</dbReference>
<evidence type="ECO:0000313" key="1">
    <source>
        <dbReference type="EMBL" id="KKN18255.1"/>
    </source>
</evidence>
<reference evidence="1" key="1">
    <citation type="journal article" date="2015" name="Nature">
        <title>Complex archaea that bridge the gap between prokaryotes and eukaryotes.</title>
        <authorList>
            <person name="Spang A."/>
            <person name="Saw J.H."/>
            <person name="Jorgensen S.L."/>
            <person name="Zaremba-Niedzwiedzka K."/>
            <person name="Martijn J."/>
            <person name="Lind A.E."/>
            <person name="van Eijk R."/>
            <person name="Schleper C."/>
            <person name="Guy L."/>
            <person name="Ettema T.J."/>
        </authorList>
    </citation>
    <scope>NUCLEOTIDE SEQUENCE</scope>
</reference>
<name>A0A0F9NFC9_9ZZZZ</name>
<accession>A0A0F9NFC9</accession>
<organism evidence="1">
    <name type="scientific">marine sediment metagenome</name>
    <dbReference type="NCBI Taxonomy" id="412755"/>
    <lineage>
        <taxon>unclassified sequences</taxon>
        <taxon>metagenomes</taxon>
        <taxon>ecological metagenomes</taxon>
    </lineage>
</organism>
<gene>
    <name evidence="1" type="ORF">LCGC14_0957440</name>
</gene>
<proteinExistence type="predicted"/>